<evidence type="ECO:0000313" key="5">
    <source>
        <dbReference type="Proteomes" id="UP000287374"/>
    </source>
</evidence>
<protein>
    <submittedName>
        <fullName evidence="2">Pilus assembly protein PilZ</fullName>
    </submittedName>
</protein>
<reference evidence="3 5" key="2">
    <citation type="submission" date="2018-12" db="EMBL/GenBank/DDBJ databases">
        <title>Legionella sp,whole genome shotgun sequence.</title>
        <authorList>
            <person name="Wu H."/>
        </authorList>
    </citation>
    <scope>NUCLEOTIDE SEQUENCE [LARGE SCALE GENOMIC DNA]</scope>
    <source>
        <strain evidence="3">Km489</strain>
        <strain evidence="5">km489</strain>
    </source>
</reference>
<dbReference type="OrthoDB" id="5296245at2"/>
<dbReference type="Proteomes" id="UP000247152">
    <property type="component" value="Unassembled WGS sequence"/>
</dbReference>
<dbReference type="Pfam" id="PF07238">
    <property type="entry name" value="PilZ"/>
    <property type="match status" value="1"/>
</dbReference>
<dbReference type="InterPro" id="IPR009875">
    <property type="entry name" value="PilZ_domain"/>
</dbReference>
<evidence type="ECO:0000259" key="1">
    <source>
        <dbReference type="Pfam" id="PF07238"/>
    </source>
</evidence>
<dbReference type="AlphaFoldDB" id="A0A317U6L7"/>
<dbReference type="Proteomes" id="UP000287374">
    <property type="component" value="Unassembled WGS sequence"/>
</dbReference>
<feature type="domain" description="PilZ" evidence="1">
    <location>
        <begin position="7"/>
        <end position="100"/>
    </location>
</feature>
<dbReference type="EMBL" id="RZGX01000013">
    <property type="protein sequence ID" value="RUR22009.1"/>
    <property type="molecule type" value="Genomic_DNA"/>
</dbReference>
<name>A0A317U6L7_9GAMM</name>
<reference evidence="2 4" key="1">
    <citation type="submission" date="2018-05" db="EMBL/GenBank/DDBJ databases">
        <title>Legionella qingyii sp.nov., whole genome shotgun sequence.</title>
        <authorList>
            <person name="Wu H."/>
            <person name="Zhu Q."/>
            <person name="Hu C."/>
        </authorList>
    </citation>
    <scope>NUCLEOTIDE SEQUENCE [LARGE SCALE GENOMIC DNA]</scope>
    <source>
        <strain evidence="2 4">HEB18</strain>
    </source>
</reference>
<accession>A0A317U6L7</accession>
<dbReference type="Gene3D" id="2.40.10.220">
    <property type="entry name" value="predicted glycosyltransferase like domains"/>
    <property type="match status" value="1"/>
</dbReference>
<evidence type="ECO:0000313" key="2">
    <source>
        <dbReference type="EMBL" id="PWY56010.1"/>
    </source>
</evidence>
<evidence type="ECO:0000313" key="4">
    <source>
        <dbReference type="Proteomes" id="UP000247152"/>
    </source>
</evidence>
<proteinExistence type="predicted"/>
<evidence type="ECO:0000313" key="3">
    <source>
        <dbReference type="EMBL" id="RUR22009.1"/>
    </source>
</evidence>
<dbReference type="RefSeq" id="WP_110142337.1">
    <property type="nucleotide sequence ID" value="NZ_QHJG01000012.1"/>
</dbReference>
<keyword evidence="5" id="KW-1185">Reference proteome</keyword>
<organism evidence="2 4">
    <name type="scientific">Legionella qingyii</name>
    <dbReference type="NCBI Taxonomy" id="2184757"/>
    <lineage>
        <taxon>Bacteria</taxon>
        <taxon>Pseudomonadati</taxon>
        <taxon>Pseudomonadota</taxon>
        <taxon>Gammaproteobacteria</taxon>
        <taxon>Legionellales</taxon>
        <taxon>Legionellaceae</taxon>
        <taxon>Legionella</taxon>
    </lineage>
</organism>
<dbReference type="EMBL" id="QHJG01000012">
    <property type="protein sequence ID" value="PWY56010.1"/>
    <property type="molecule type" value="Genomic_DNA"/>
</dbReference>
<gene>
    <name evidence="2" type="ORF">DGG96_08685</name>
    <name evidence="3" type="ORF">ELY20_10605</name>
</gene>
<sequence length="112" mass="12496">MDTIQQINCSFINESALYMAYMPFVKGGGLFIRTNTNYELGSIVKLLIKLMDEDELYVVDGKIVWITPKGAQGNKVPGVGVQFIGENSRYLCNKIETYLAGMLKSSQLTDTM</sequence>
<comment type="caution">
    <text evidence="2">The sequence shown here is derived from an EMBL/GenBank/DDBJ whole genome shotgun (WGS) entry which is preliminary data.</text>
</comment>
<dbReference type="GO" id="GO:0035438">
    <property type="term" value="F:cyclic-di-GMP binding"/>
    <property type="evidence" value="ECO:0007669"/>
    <property type="project" value="InterPro"/>
</dbReference>